<dbReference type="EMBL" id="JASPKZ010007673">
    <property type="protein sequence ID" value="KAJ9583106.1"/>
    <property type="molecule type" value="Genomic_DNA"/>
</dbReference>
<feature type="transmembrane region" description="Helical" evidence="1">
    <location>
        <begin position="703"/>
        <end position="726"/>
    </location>
</feature>
<evidence type="ECO:0000313" key="4">
    <source>
        <dbReference type="Proteomes" id="UP001233999"/>
    </source>
</evidence>
<keyword evidence="4" id="KW-1185">Reference proteome</keyword>
<reference evidence="3" key="2">
    <citation type="submission" date="2023-05" db="EMBL/GenBank/DDBJ databases">
        <authorList>
            <person name="Fouks B."/>
        </authorList>
    </citation>
    <scope>NUCLEOTIDE SEQUENCE</scope>
    <source>
        <strain evidence="3">Stay&amp;Tobe</strain>
        <tissue evidence="3">Testes</tissue>
    </source>
</reference>
<proteinExistence type="predicted"/>
<accession>A0AAD8EAR2</accession>
<evidence type="ECO:0000256" key="2">
    <source>
        <dbReference type="SAM" id="SignalP"/>
    </source>
</evidence>
<feature type="signal peptide" evidence="2">
    <location>
        <begin position="1"/>
        <end position="23"/>
    </location>
</feature>
<feature type="chain" id="PRO_5041909807" evidence="2">
    <location>
        <begin position="24"/>
        <end position="772"/>
    </location>
</feature>
<sequence length="772" mass="88616">MERFKRILILLLAFSHDFGNCDVLEEDFENFINLINSIEDNADTFLEKRVSKTHNLDGVDETHLISDKYKFPSKSVPITQIDYDADGIEHLGLHSNAINNYNLVKEPRIPKLLDLPLSLDMWEDDDFKLSQMKDVLQSIPSRLETFKIQKRSKRSRPKREYERNKYVPPYSKCNTAVSNIKKLSKKTPDRNFILKRRIPQQTIGTTIEKFTSDPKNTKNFLQNQRKYNDLTNMTTDVSIGNIESRGTQNSASLENENKSQNLLRESFNNVDSEFLDQIIASAFINDVFNSSKKNEEYLKTSSKNNSKSVNYNDSFVESVKSNINVIPSLHGNVLSFLGNENKYNYSKPLTYLHLPKTVNATVPLKGEHSNSIRQKRTINYIANAKNMFNTSYQLLKKNDYKTKYNFNNSINKLNITSTSEYLKSMDKLNDSRTRISNASIKFHINSSYVNTGLKISNNITQELINATNQNHTAISAPESSATVNFIIKENNSSLTNSKNVNKEKNSSSPDNIFSRIIDIEKRIARAKINAFKDVGNYTNISEKFHKPVNRSIIKYLVKSTSPQNNNKVPVQNNSAEGITNKFKEENVGNGRNRFKRNSYISEMQTMSEKKDGFEDDLLDNEENRYKLYLDEMLEIPHYLPENQIEENTDNSPNYEINNVLKNEVPVSSSYSSEEYDMKRLTLALENIKKNLDKAKNVSHSTTYYYTITLPTFLGLWLIISILCVLLRTGGWCCNLLKEEPKSHSSESLQDNANLQAIGDYGRNSQSKFQILA</sequence>
<evidence type="ECO:0000256" key="1">
    <source>
        <dbReference type="SAM" id="Phobius"/>
    </source>
</evidence>
<keyword evidence="1" id="KW-0812">Transmembrane</keyword>
<dbReference type="Proteomes" id="UP001233999">
    <property type="component" value="Unassembled WGS sequence"/>
</dbReference>
<reference evidence="3" key="1">
    <citation type="journal article" date="2023" name="IScience">
        <title>Live-bearing cockroach genome reveals convergent evolutionary mechanisms linked to viviparity in insects and beyond.</title>
        <authorList>
            <person name="Fouks B."/>
            <person name="Harrison M.C."/>
            <person name="Mikhailova A.A."/>
            <person name="Marchal E."/>
            <person name="English S."/>
            <person name="Carruthers M."/>
            <person name="Jennings E.C."/>
            <person name="Chiamaka E.L."/>
            <person name="Frigard R.A."/>
            <person name="Pippel M."/>
            <person name="Attardo G.M."/>
            <person name="Benoit J.B."/>
            <person name="Bornberg-Bauer E."/>
            <person name="Tobe S.S."/>
        </authorList>
    </citation>
    <scope>NUCLEOTIDE SEQUENCE</scope>
    <source>
        <strain evidence="3">Stay&amp;Tobe</strain>
    </source>
</reference>
<protein>
    <submittedName>
        <fullName evidence="3">Uncharacterized protein</fullName>
    </submittedName>
</protein>
<gene>
    <name evidence="3" type="ORF">L9F63_022549</name>
</gene>
<name>A0AAD8EAR2_DIPPU</name>
<keyword evidence="1" id="KW-0472">Membrane</keyword>
<keyword evidence="2" id="KW-0732">Signal</keyword>
<evidence type="ECO:0000313" key="3">
    <source>
        <dbReference type="EMBL" id="KAJ9583106.1"/>
    </source>
</evidence>
<keyword evidence="1" id="KW-1133">Transmembrane helix</keyword>
<organism evidence="3 4">
    <name type="scientific">Diploptera punctata</name>
    <name type="common">Pacific beetle cockroach</name>
    <dbReference type="NCBI Taxonomy" id="6984"/>
    <lineage>
        <taxon>Eukaryota</taxon>
        <taxon>Metazoa</taxon>
        <taxon>Ecdysozoa</taxon>
        <taxon>Arthropoda</taxon>
        <taxon>Hexapoda</taxon>
        <taxon>Insecta</taxon>
        <taxon>Pterygota</taxon>
        <taxon>Neoptera</taxon>
        <taxon>Polyneoptera</taxon>
        <taxon>Dictyoptera</taxon>
        <taxon>Blattodea</taxon>
        <taxon>Blaberoidea</taxon>
        <taxon>Blaberidae</taxon>
        <taxon>Diplopterinae</taxon>
        <taxon>Diploptera</taxon>
    </lineage>
</organism>
<dbReference type="AlphaFoldDB" id="A0AAD8EAR2"/>
<comment type="caution">
    <text evidence="3">The sequence shown here is derived from an EMBL/GenBank/DDBJ whole genome shotgun (WGS) entry which is preliminary data.</text>
</comment>